<dbReference type="PROSITE" id="PS50865">
    <property type="entry name" value="ZF_MYND_2"/>
    <property type="match status" value="1"/>
</dbReference>
<dbReference type="AlphaFoldDB" id="A0A388KBC8"/>
<evidence type="ECO:0000313" key="7">
    <source>
        <dbReference type="EMBL" id="GBG67306.1"/>
    </source>
</evidence>
<name>A0A388KBC8_CHABU</name>
<dbReference type="InterPro" id="IPR011990">
    <property type="entry name" value="TPR-like_helical_dom_sf"/>
</dbReference>
<dbReference type="FunFam" id="6.10.140.2220:FF:000033">
    <property type="entry name" value="Predicted protein"/>
    <property type="match status" value="1"/>
</dbReference>
<dbReference type="Pfam" id="PF23310">
    <property type="entry name" value="TPR_27"/>
    <property type="match status" value="1"/>
</dbReference>
<organism evidence="7 8">
    <name type="scientific">Chara braunii</name>
    <name type="common">Braun's stonewort</name>
    <dbReference type="NCBI Taxonomy" id="69332"/>
    <lineage>
        <taxon>Eukaryota</taxon>
        <taxon>Viridiplantae</taxon>
        <taxon>Streptophyta</taxon>
        <taxon>Charophyceae</taxon>
        <taxon>Charales</taxon>
        <taxon>Characeae</taxon>
        <taxon>Chara</taxon>
    </lineage>
</organism>
<dbReference type="Gramene" id="GBG67306">
    <property type="protein sequence ID" value="GBG67306"/>
    <property type="gene ID" value="CBR_g445"/>
</dbReference>
<feature type="domain" description="MYND-type" evidence="6">
    <location>
        <begin position="664"/>
        <end position="706"/>
    </location>
</feature>
<evidence type="ECO:0000259" key="6">
    <source>
        <dbReference type="PROSITE" id="PS50865"/>
    </source>
</evidence>
<dbReference type="SUPFAM" id="SSF81901">
    <property type="entry name" value="HCP-like"/>
    <property type="match status" value="1"/>
</dbReference>
<dbReference type="PANTHER" id="PTHR46758:SF2">
    <property type="entry name" value="OJ1485_B09.11 PROTEIN"/>
    <property type="match status" value="1"/>
</dbReference>
<sequence length="735" mass="76689">MTGIRQCVRIGGDKRGHGLDSAGGPAAKRLCLGGPVACSDDYQFWLSSSQEERTVTRGTQSGHGVASVLAAQPNSSPIDSLPDDIIISIFTALSAKASSTSDLINAMLTCRRFCAAGMHPQVLASASADVMAVRAHKWSSGAHAFLRRAADAGNAEACYTLGMIEFYCLDNRRAGRCLMMKAALQNHASALHSLSIIHFNGSSGGDRTAKNLTTAVNLCSKAAAAGHVEAMRELGHCLQDGYGVARNVMEGRRLLLEANAMEMICGRSLFDCGGTASFSSHGVGVQASAAACGGSAAAEVAASFPNRETDAADCGRSPLNDGSSITEEEGVVGGTSLAGRADEAVGIEEPVREGEGEGEAAATAAAVPASFRNRETGAADCGPSPLNDGSSITEEEGVVRGTCLAGRADEAVGIEEPVRERGGEAAAATSLSTQLWTCCGCSCASDDDDTSNGAMADYDDRSNAAMADYDDRSNAAMAQCQSREQEEEKPQEGEVEELMCRREMEMAEGAHDVSVWGEEGGGVATGSGGRGEAVGWASGREEGAASVSGGEDAAELISGGQVAGGAAEGAAEGVAGGDGEHGEERGSPASCCLSTSVSTNGGYERVNLVYKSVQADMGRLNLEYGRQQQQQQQLSNPGPYAANTFLVDWFAEHQPAPGLRLCSYAFCGRPEMRRHEFRRCAACGCVNYCSRACQALDWKARHKWECMPVAEWAEQDAEEEMGEGEDVFLDHAAHL</sequence>
<dbReference type="Proteomes" id="UP000265515">
    <property type="component" value="Unassembled WGS sequence"/>
</dbReference>
<evidence type="ECO:0000256" key="1">
    <source>
        <dbReference type="ARBA" id="ARBA00022723"/>
    </source>
</evidence>
<evidence type="ECO:0000256" key="2">
    <source>
        <dbReference type="ARBA" id="ARBA00022771"/>
    </source>
</evidence>
<dbReference type="PANTHER" id="PTHR46758">
    <property type="entry name" value="MYND DOMAIN-CONTAINING"/>
    <property type="match status" value="1"/>
</dbReference>
<dbReference type="CDD" id="cd09917">
    <property type="entry name" value="F-box_SF"/>
    <property type="match status" value="1"/>
</dbReference>
<dbReference type="EMBL" id="BFEA01000086">
    <property type="protein sequence ID" value="GBG67306.1"/>
    <property type="molecule type" value="Genomic_DNA"/>
</dbReference>
<dbReference type="GO" id="GO:0008270">
    <property type="term" value="F:zinc ion binding"/>
    <property type="evidence" value="ECO:0007669"/>
    <property type="project" value="UniProtKB-KW"/>
</dbReference>
<dbReference type="InterPro" id="IPR036047">
    <property type="entry name" value="F-box-like_dom_sf"/>
</dbReference>
<evidence type="ECO:0000256" key="4">
    <source>
        <dbReference type="PROSITE-ProRule" id="PRU00134"/>
    </source>
</evidence>
<comment type="caution">
    <text evidence="7">The sequence shown here is derived from an EMBL/GenBank/DDBJ whole genome shotgun (WGS) entry which is preliminary data.</text>
</comment>
<keyword evidence="8" id="KW-1185">Reference proteome</keyword>
<keyword evidence="2 4" id="KW-0863">Zinc-finger</keyword>
<dbReference type="InterPro" id="IPR044508">
    <property type="entry name" value="At5g50450/At1g67340-like"/>
</dbReference>
<gene>
    <name evidence="7" type="ORF">CBR_g445</name>
</gene>
<dbReference type="Pfam" id="PF01753">
    <property type="entry name" value="zf-MYND"/>
    <property type="match status" value="1"/>
</dbReference>
<proteinExistence type="predicted"/>
<dbReference type="Pfam" id="PF12937">
    <property type="entry name" value="F-box-like"/>
    <property type="match status" value="1"/>
</dbReference>
<reference evidence="7 8" key="1">
    <citation type="journal article" date="2018" name="Cell">
        <title>The Chara Genome: Secondary Complexity and Implications for Plant Terrestrialization.</title>
        <authorList>
            <person name="Nishiyama T."/>
            <person name="Sakayama H."/>
            <person name="Vries J.D."/>
            <person name="Buschmann H."/>
            <person name="Saint-Marcoux D."/>
            <person name="Ullrich K.K."/>
            <person name="Haas F.B."/>
            <person name="Vanderstraeten L."/>
            <person name="Becker D."/>
            <person name="Lang D."/>
            <person name="Vosolsobe S."/>
            <person name="Rombauts S."/>
            <person name="Wilhelmsson P.K.I."/>
            <person name="Janitza P."/>
            <person name="Kern R."/>
            <person name="Heyl A."/>
            <person name="Rumpler F."/>
            <person name="Villalobos L.I.A.C."/>
            <person name="Clay J.M."/>
            <person name="Skokan R."/>
            <person name="Toyoda A."/>
            <person name="Suzuki Y."/>
            <person name="Kagoshima H."/>
            <person name="Schijlen E."/>
            <person name="Tajeshwar N."/>
            <person name="Catarino B."/>
            <person name="Hetherington A.J."/>
            <person name="Saltykova A."/>
            <person name="Bonnot C."/>
            <person name="Breuninger H."/>
            <person name="Symeonidi A."/>
            <person name="Radhakrishnan G.V."/>
            <person name="Van Nieuwerburgh F."/>
            <person name="Deforce D."/>
            <person name="Chang C."/>
            <person name="Karol K.G."/>
            <person name="Hedrich R."/>
            <person name="Ulvskov P."/>
            <person name="Glockner G."/>
            <person name="Delwiche C.F."/>
            <person name="Petrasek J."/>
            <person name="Van de Peer Y."/>
            <person name="Friml J."/>
            <person name="Beilby M."/>
            <person name="Dolan L."/>
            <person name="Kohara Y."/>
            <person name="Sugano S."/>
            <person name="Fujiyama A."/>
            <person name="Delaux P.-M."/>
            <person name="Quint M."/>
            <person name="TheiBen G."/>
            <person name="Hagemann M."/>
            <person name="Harholt J."/>
            <person name="Dunand C."/>
            <person name="Zachgo S."/>
            <person name="Langdale J."/>
            <person name="Maumus F."/>
            <person name="Straeten D.V.D."/>
            <person name="Gould S.B."/>
            <person name="Rensing S.A."/>
        </authorList>
    </citation>
    <scope>NUCLEOTIDE SEQUENCE [LARGE SCALE GENOMIC DNA]</scope>
    <source>
        <strain evidence="7 8">S276</strain>
    </source>
</reference>
<dbReference type="Gene3D" id="6.10.140.2220">
    <property type="match status" value="1"/>
</dbReference>
<evidence type="ECO:0000256" key="5">
    <source>
        <dbReference type="SAM" id="MobiDB-lite"/>
    </source>
</evidence>
<keyword evidence="1" id="KW-0479">Metal-binding</keyword>
<keyword evidence="3" id="KW-0862">Zinc</keyword>
<protein>
    <recommendedName>
        <fullName evidence="6">MYND-type domain-containing protein</fullName>
    </recommendedName>
</protein>
<dbReference type="Gene3D" id="1.25.40.10">
    <property type="entry name" value="Tetratricopeptide repeat domain"/>
    <property type="match status" value="1"/>
</dbReference>
<accession>A0A388KBC8</accession>
<feature type="region of interest" description="Disordered" evidence="5">
    <location>
        <begin position="564"/>
        <end position="591"/>
    </location>
</feature>
<dbReference type="OrthoDB" id="265717at2759"/>
<evidence type="ECO:0000256" key="3">
    <source>
        <dbReference type="ARBA" id="ARBA00022833"/>
    </source>
</evidence>
<dbReference type="SUPFAM" id="SSF144232">
    <property type="entry name" value="HIT/MYND zinc finger-like"/>
    <property type="match status" value="1"/>
</dbReference>
<evidence type="ECO:0000313" key="8">
    <source>
        <dbReference type="Proteomes" id="UP000265515"/>
    </source>
</evidence>
<dbReference type="STRING" id="69332.A0A388KBC8"/>
<dbReference type="InterPro" id="IPR057136">
    <property type="entry name" value="At2g35280_TPR_dom"/>
</dbReference>
<dbReference type="InterPro" id="IPR001810">
    <property type="entry name" value="F-box_dom"/>
</dbReference>
<dbReference type="InterPro" id="IPR002893">
    <property type="entry name" value="Znf_MYND"/>
</dbReference>
<dbReference type="SUPFAM" id="SSF81383">
    <property type="entry name" value="F-box domain"/>
    <property type="match status" value="1"/>
</dbReference>